<keyword evidence="1" id="KW-1133">Transmembrane helix</keyword>
<evidence type="ECO:0000313" key="3">
    <source>
        <dbReference type="Proteomes" id="UP000198984"/>
    </source>
</evidence>
<name>A0A1H8FPC5_9BACT</name>
<dbReference type="Pfam" id="PF19617">
    <property type="entry name" value="DUF6122"/>
    <property type="match status" value="1"/>
</dbReference>
<sequence length="98" mass="10977">MILIATMLVDADHLLATPVFQANRCSLGFHYLHTGYVIAVYFVLLFLRKPFNIIGLGLLLHMLADLIDCMFMFNNCKACFLNAPAIEVLKAIANFLSI</sequence>
<keyword evidence="1" id="KW-0472">Membrane</keyword>
<dbReference type="STRING" id="573321.SAMN04488505_109248"/>
<organism evidence="2 3">
    <name type="scientific">Chitinophaga rupis</name>
    <dbReference type="NCBI Taxonomy" id="573321"/>
    <lineage>
        <taxon>Bacteria</taxon>
        <taxon>Pseudomonadati</taxon>
        <taxon>Bacteroidota</taxon>
        <taxon>Chitinophagia</taxon>
        <taxon>Chitinophagales</taxon>
        <taxon>Chitinophagaceae</taxon>
        <taxon>Chitinophaga</taxon>
    </lineage>
</organism>
<protein>
    <submittedName>
        <fullName evidence="2">Uncharacterized protein</fullName>
    </submittedName>
</protein>
<feature type="transmembrane region" description="Helical" evidence="1">
    <location>
        <begin position="54"/>
        <end position="73"/>
    </location>
</feature>
<reference evidence="2 3" key="1">
    <citation type="submission" date="2016-10" db="EMBL/GenBank/DDBJ databases">
        <authorList>
            <person name="de Groot N.N."/>
        </authorList>
    </citation>
    <scope>NUCLEOTIDE SEQUENCE [LARGE SCALE GENOMIC DNA]</scope>
    <source>
        <strain evidence="2 3">DSM 21039</strain>
    </source>
</reference>
<proteinExistence type="predicted"/>
<dbReference type="EMBL" id="FOBB01000009">
    <property type="protein sequence ID" value="SEN33077.1"/>
    <property type="molecule type" value="Genomic_DNA"/>
</dbReference>
<gene>
    <name evidence="2" type="ORF">SAMN04488505_109248</name>
</gene>
<feature type="transmembrane region" description="Helical" evidence="1">
    <location>
        <begin position="31"/>
        <end position="47"/>
    </location>
</feature>
<evidence type="ECO:0000256" key="1">
    <source>
        <dbReference type="SAM" id="Phobius"/>
    </source>
</evidence>
<keyword evidence="3" id="KW-1185">Reference proteome</keyword>
<keyword evidence="1" id="KW-0812">Transmembrane</keyword>
<evidence type="ECO:0000313" key="2">
    <source>
        <dbReference type="EMBL" id="SEN33077.1"/>
    </source>
</evidence>
<accession>A0A1H8FPC5</accession>
<dbReference type="InterPro" id="IPR046125">
    <property type="entry name" value="DUF6122"/>
</dbReference>
<dbReference type="Proteomes" id="UP000198984">
    <property type="component" value="Unassembled WGS sequence"/>
</dbReference>
<dbReference type="AlphaFoldDB" id="A0A1H8FPC5"/>